<dbReference type="PANTHER" id="PTHR36062">
    <property type="entry name" value="OS01G0687300 PROTEIN"/>
    <property type="match status" value="1"/>
</dbReference>
<evidence type="ECO:0000313" key="3">
    <source>
        <dbReference type="EMBL" id="KCW64006.1"/>
    </source>
</evidence>
<proteinExistence type="predicted"/>
<dbReference type="EMBL" id="KK198759">
    <property type="protein sequence ID" value="KCW64006.1"/>
    <property type="molecule type" value="Genomic_DNA"/>
</dbReference>
<feature type="transmembrane region" description="Helical" evidence="2">
    <location>
        <begin position="119"/>
        <end position="146"/>
    </location>
</feature>
<dbReference type="Gramene" id="KCW64005">
    <property type="protein sequence ID" value="KCW64005"/>
    <property type="gene ID" value="EUGRSUZ_G01689"/>
</dbReference>
<name>A0A059BDR9_EUCGR</name>
<dbReference type="EMBL" id="KK198759">
    <property type="protein sequence ID" value="KCW64005.1"/>
    <property type="molecule type" value="Genomic_DNA"/>
</dbReference>
<dbReference type="AlphaFoldDB" id="A0A059BDR9"/>
<gene>
    <name evidence="3" type="ORF">EUGRSUZ_G01689</name>
</gene>
<reference evidence="3" key="1">
    <citation type="submission" date="2013-07" db="EMBL/GenBank/DDBJ databases">
        <title>The genome of Eucalyptus grandis.</title>
        <authorList>
            <person name="Schmutz J."/>
            <person name="Hayes R."/>
            <person name="Myburg A."/>
            <person name="Tuskan G."/>
            <person name="Grattapaglia D."/>
            <person name="Rokhsar D.S."/>
        </authorList>
    </citation>
    <scope>NUCLEOTIDE SEQUENCE</scope>
    <source>
        <tissue evidence="3">Leaf extractions</tissue>
    </source>
</reference>
<dbReference type="Gramene" id="KCW64007">
    <property type="protein sequence ID" value="KCW64007"/>
    <property type="gene ID" value="EUGRSUZ_G01689"/>
</dbReference>
<organism evidence="3">
    <name type="scientific">Eucalyptus grandis</name>
    <name type="common">Flooded gum</name>
    <dbReference type="NCBI Taxonomy" id="71139"/>
    <lineage>
        <taxon>Eukaryota</taxon>
        <taxon>Viridiplantae</taxon>
        <taxon>Streptophyta</taxon>
        <taxon>Embryophyta</taxon>
        <taxon>Tracheophyta</taxon>
        <taxon>Spermatophyta</taxon>
        <taxon>Magnoliopsida</taxon>
        <taxon>eudicotyledons</taxon>
        <taxon>Gunneridae</taxon>
        <taxon>Pentapetalae</taxon>
        <taxon>rosids</taxon>
        <taxon>malvids</taxon>
        <taxon>Myrtales</taxon>
        <taxon>Myrtaceae</taxon>
        <taxon>Myrtoideae</taxon>
        <taxon>Eucalypteae</taxon>
        <taxon>Eucalyptus</taxon>
    </lineage>
</organism>
<protein>
    <recommendedName>
        <fullName evidence="4">F-box protein</fullName>
    </recommendedName>
</protein>
<feature type="region of interest" description="Disordered" evidence="1">
    <location>
        <begin position="705"/>
        <end position="778"/>
    </location>
</feature>
<dbReference type="GO" id="GO:0010099">
    <property type="term" value="P:regulation of photomorphogenesis"/>
    <property type="evidence" value="ECO:0007669"/>
    <property type="project" value="InterPro"/>
</dbReference>
<evidence type="ECO:0008006" key="4">
    <source>
        <dbReference type="Google" id="ProtNLM"/>
    </source>
</evidence>
<evidence type="ECO:0000256" key="2">
    <source>
        <dbReference type="SAM" id="Phobius"/>
    </source>
</evidence>
<dbReference type="PANTHER" id="PTHR36062:SF1">
    <property type="entry name" value="OS01G0687300 PROTEIN"/>
    <property type="match status" value="1"/>
</dbReference>
<dbReference type="InterPro" id="IPR037476">
    <property type="entry name" value="PCH1"/>
</dbReference>
<dbReference type="Gramene" id="KCW64006">
    <property type="protein sequence ID" value="KCW64006"/>
    <property type="gene ID" value="EUGRSUZ_G01689"/>
</dbReference>
<evidence type="ECO:0000256" key="1">
    <source>
        <dbReference type="SAM" id="MobiDB-lite"/>
    </source>
</evidence>
<accession>A0A059BDR9</accession>
<keyword evidence="2" id="KW-0472">Membrane</keyword>
<keyword evidence="2" id="KW-0812">Transmembrane</keyword>
<keyword evidence="2" id="KW-1133">Transmembrane helix</keyword>
<dbReference type="EMBL" id="KK198759">
    <property type="protein sequence ID" value="KCW64007.1"/>
    <property type="molecule type" value="Genomic_DNA"/>
</dbReference>
<dbReference type="eggNOG" id="ENOG502QVXQ">
    <property type="taxonomic scope" value="Eukaryota"/>
</dbReference>
<feature type="compositionally biased region" description="Basic and acidic residues" evidence="1">
    <location>
        <begin position="746"/>
        <end position="758"/>
    </location>
</feature>
<sequence length="942" mass="103910">MNQKIKKKRAVLSLSPAAAFVYKISDNFQNSIIIIINSSSSSSSGIENHRLRTVPELPLTTGATYGGDPCRGRWAAAVPASAAAGSARASSSGEFAPSRTANSFMVGFRWSWMIVFEQVVGACFVEMELACLLAVCLLFFLLLGFMGRDLVLRFRASKRPELVLLVFASPRFSWKRHTLTWKVSSTFFIMSKHAEQSFYRSKGTAEQSLPSQSVWMAHWAQTKCKPASLTQNQLSINHEPVENDSEVKRNWLVSRPDSLCKLAGKQFCEVAASGSVEMQNEDLEMISENFMKERLAPQPFVLSGLTPNKDGSLTLKNDQATNFFAESSKPHVDTNTSLCLDRKEKTSFWVPPEAETQSRECHSEFRGSTYNSGMPMKSHSFLEKKKLVVSSSFHDNHVSSSSQGIPDGLEAGGTPIVTSLEKQKDITRSSTSLMAKEHFRNIQFSQLQHDHRDYHPCSALYIGQKTDESMLHSHISESAIRDGASLLNDPMTSKNPITVLVGKKYQKIQDHPTNKFFPCQSSPPQGSKPEKLHQEYSSRPGCSFLDVETKKICTSEDSAEGFLSFQPKFPQTTRHLFFSEKFGVNLSKGGQIIKESTVSAKDNALPFGEVLSLSPNNFRSQHGVKLQPLWSSTDSEEKEEAADGRTSVMAIRNESSAETDTMDMDAFRENHLSGDASSPVNKDIAMPQKLSLSLAAATSVAEVGGKAVNGDSPKTKVPKRKYLELTSLSSSTDEREPSTSKTQSLDAEHLFSHADQGTDSKSQTYFSNHGGPEQRTGWLKRLKMSTSETLPHGSESLKVGDACSSGKDNNLVGKVMKQRMTSLEQIIGNCHDKEQMALGQFALLAKDGASSSGGSIGKSRDALLSHPWIQRWCRNRAASLQKKPEAFVLCEPHGTKASVDEFQKKQFPSIAAMALMGKAMNGFHPCEFRNRGTYVVWNTKGS</sequence>
<dbReference type="OMA" id="RTDFCPE"/>